<dbReference type="PANTHER" id="PTHR23033:SF47">
    <property type="entry name" value="APPLE DOMAIN-CONTAINING PROTEIN-RELATED"/>
    <property type="match status" value="1"/>
</dbReference>
<dbReference type="GeneID" id="63850033"/>
<evidence type="ECO:0000256" key="2">
    <source>
        <dbReference type="ARBA" id="ARBA00004922"/>
    </source>
</evidence>
<gene>
    <name evidence="13" type="ORF">K460DRAFT_363268</name>
</gene>
<evidence type="ECO:0000313" key="13">
    <source>
        <dbReference type="EMBL" id="KAF1847160.1"/>
    </source>
</evidence>
<dbReference type="AlphaFoldDB" id="A0A9P4L9L7"/>
<accession>A0A9P4L9L7</accession>
<dbReference type="OrthoDB" id="414175at2759"/>
<proteinExistence type="inferred from homology"/>
<evidence type="ECO:0000313" key="14">
    <source>
        <dbReference type="Proteomes" id="UP000800039"/>
    </source>
</evidence>
<comment type="pathway">
    <text evidence="2">Protein modification; protein glycosylation.</text>
</comment>
<evidence type="ECO:0000256" key="8">
    <source>
        <dbReference type="ARBA" id="ARBA00022741"/>
    </source>
</evidence>
<organism evidence="13 14">
    <name type="scientific">Cucurbitaria berberidis CBS 394.84</name>
    <dbReference type="NCBI Taxonomy" id="1168544"/>
    <lineage>
        <taxon>Eukaryota</taxon>
        <taxon>Fungi</taxon>
        <taxon>Dikarya</taxon>
        <taxon>Ascomycota</taxon>
        <taxon>Pezizomycotina</taxon>
        <taxon>Dothideomycetes</taxon>
        <taxon>Pleosporomycetidae</taxon>
        <taxon>Pleosporales</taxon>
        <taxon>Pleosporineae</taxon>
        <taxon>Cucurbitariaceae</taxon>
        <taxon>Cucurbitaria</taxon>
    </lineage>
</organism>
<dbReference type="EC" id="2.4.1.122" evidence="4"/>
<name>A0A9P4L9L7_9PLEO</name>
<evidence type="ECO:0000256" key="7">
    <source>
        <dbReference type="ARBA" id="ARBA00022692"/>
    </source>
</evidence>
<evidence type="ECO:0000256" key="5">
    <source>
        <dbReference type="ARBA" id="ARBA00022676"/>
    </source>
</evidence>
<keyword evidence="7" id="KW-0812">Transmembrane</keyword>
<keyword evidence="11" id="KW-0472">Membrane</keyword>
<dbReference type="Gene3D" id="3.90.550.50">
    <property type="match status" value="1"/>
</dbReference>
<dbReference type="GO" id="GO:0016020">
    <property type="term" value="C:membrane"/>
    <property type="evidence" value="ECO:0007669"/>
    <property type="project" value="UniProtKB-SubCell"/>
</dbReference>
<keyword evidence="8" id="KW-0547">Nucleotide-binding</keyword>
<keyword evidence="14" id="KW-1185">Reference proteome</keyword>
<evidence type="ECO:0000256" key="9">
    <source>
        <dbReference type="ARBA" id="ARBA00022968"/>
    </source>
</evidence>
<protein>
    <recommendedName>
        <fullName evidence="4">N-acetylgalactosaminide beta-1,3-galactosyltransferase</fullName>
        <ecNumber evidence="4">2.4.1.122</ecNumber>
    </recommendedName>
</protein>
<evidence type="ECO:0000256" key="1">
    <source>
        <dbReference type="ARBA" id="ARBA00004606"/>
    </source>
</evidence>
<comment type="similarity">
    <text evidence="3">Belongs to the glycosyltransferase 31 family. Beta3-Gal-T subfamily.</text>
</comment>
<dbReference type="InterPro" id="IPR003378">
    <property type="entry name" value="Fringe-like_glycosylTrfase"/>
</dbReference>
<feature type="domain" description="Fringe-like glycosyltransferase" evidence="12">
    <location>
        <begin position="174"/>
        <end position="270"/>
    </location>
</feature>
<dbReference type="PANTHER" id="PTHR23033">
    <property type="entry name" value="BETA1,3-GALACTOSYLTRANSFERASE"/>
    <property type="match status" value="1"/>
</dbReference>
<keyword evidence="6" id="KW-0808">Transferase</keyword>
<evidence type="ECO:0000259" key="12">
    <source>
        <dbReference type="Pfam" id="PF02434"/>
    </source>
</evidence>
<evidence type="ECO:0000256" key="11">
    <source>
        <dbReference type="ARBA" id="ARBA00023136"/>
    </source>
</evidence>
<evidence type="ECO:0000256" key="6">
    <source>
        <dbReference type="ARBA" id="ARBA00022679"/>
    </source>
</evidence>
<dbReference type="PROSITE" id="PS51257">
    <property type="entry name" value="PROKAR_LIPOPROTEIN"/>
    <property type="match status" value="1"/>
</dbReference>
<dbReference type="GO" id="GO:0000166">
    <property type="term" value="F:nucleotide binding"/>
    <property type="evidence" value="ECO:0007669"/>
    <property type="project" value="UniProtKB-KW"/>
</dbReference>
<evidence type="ECO:0000256" key="4">
    <source>
        <dbReference type="ARBA" id="ARBA00012557"/>
    </source>
</evidence>
<evidence type="ECO:0000256" key="3">
    <source>
        <dbReference type="ARBA" id="ARBA00006462"/>
    </source>
</evidence>
<reference evidence="13" key="1">
    <citation type="submission" date="2020-01" db="EMBL/GenBank/DDBJ databases">
        <authorList>
            <consortium name="DOE Joint Genome Institute"/>
            <person name="Haridas S."/>
            <person name="Albert R."/>
            <person name="Binder M."/>
            <person name="Bloem J."/>
            <person name="Labutti K."/>
            <person name="Salamov A."/>
            <person name="Andreopoulos B."/>
            <person name="Baker S.E."/>
            <person name="Barry K."/>
            <person name="Bills G."/>
            <person name="Bluhm B.H."/>
            <person name="Cannon C."/>
            <person name="Castanera R."/>
            <person name="Culley D.E."/>
            <person name="Daum C."/>
            <person name="Ezra D."/>
            <person name="Gonzalez J.B."/>
            <person name="Henrissat B."/>
            <person name="Kuo A."/>
            <person name="Liang C."/>
            <person name="Lipzen A."/>
            <person name="Lutzoni F."/>
            <person name="Magnuson J."/>
            <person name="Mondo S."/>
            <person name="Nolan M."/>
            <person name="Ohm R."/>
            <person name="Pangilinan J."/>
            <person name="Park H.-J."/>
            <person name="Ramirez L."/>
            <person name="Alfaro M."/>
            <person name="Sun H."/>
            <person name="Tritt A."/>
            <person name="Yoshinaga Y."/>
            <person name="Zwiers L.-H."/>
            <person name="Turgeon B.G."/>
            <person name="Goodwin S.B."/>
            <person name="Spatafora J.W."/>
            <person name="Crous P.W."/>
            <person name="Grigoriev I.V."/>
        </authorList>
    </citation>
    <scope>NUCLEOTIDE SEQUENCE</scope>
    <source>
        <strain evidence="13">CBS 394.84</strain>
    </source>
</reference>
<dbReference type="EMBL" id="ML976615">
    <property type="protein sequence ID" value="KAF1847160.1"/>
    <property type="molecule type" value="Genomic_DNA"/>
</dbReference>
<dbReference type="Proteomes" id="UP000800039">
    <property type="component" value="Unassembled WGS sequence"/>
</dbReference>
<keyword evidence="10" id="KW-1133">Transmembrane helix</keyword>
<comment type="subcellular location">
    <subcellularLocation>
        <location evidence="1">Membrane</location>
        <topology evidence="1">Single-pass type II membrane protein</topology>
    </subcellularLocation>
</comment>
<dbReference type="GO" id="GO:0016263">
    <property type="term" value="F:glycoprotein-N-acetylgalactosamine 3-beta-galactosyltransferase activity"/>
    <property type="evidence" value="ECO:0007669"/>
    <property type="project" value="UniProtKB-EC"/>
</dbReference>
<keyword evidence="9" id="KW-0735">Signal-anchor</keyword>
<comment type="caution">
    <text evidence="13">The sequence shown here is derived from an EMBL/GenBank/DDBJ whole genome shotgun (WGS) entry which is preliminary data.</text>
</comment>
<dbReference type="InterPro" id="IPR026050">
    <property type="entry name" value="C1GALT1/C1GALT1_chp1"/>
</dbReference>
<sequence>MTAGRSWVNFRRRNRTVFTALVVSFLFFYSCQRSTISTNIPNQHRNTLYCPQNPIAKEVLVVLRTGATEVLEKLPVHFDTTLRCIPNYAIYSDYEEDIKGSHIHDVFDEISHDLQQLVPDFELYHRLKTKGRDGLSIDGTEHDGSGPSGLLGNPGWKLDKFKFLPMIDKALRHRPQAKWFVFIELDTYLMWGNLLEYLSKFNAEVPYYIGKQMYIGEVLFAHGGSGFALSAPAMRRVTEHWRAHMVEYNQYTIEQWAGDMVLGKALKDVLVPLLWAFPHFQGDPVSTLDHNITKIDRRPWCYPAITYHHMPEDEIRLLWKFEQEWQRTHPIDAPLRHADVFKGYIHPYLSKERAEWDNYSVNPEFSKTALKNGEAHTSFEACRSACESNPMCLQFSYRTSMCLVSSEVRLGRMATLQCSEYSTAASKCDKKEEMAVGMDEEGQGAVRSGWMVDRVAKYVSAMDQTCNPRMDWIV</sequence>
<dbReference type="Pfam" id="PF02434">
    <property type="entry name" value="Fringe"/>
    <property type="match status" value="1"/>
</dbReference>
<dbReference type="RefSeq" id="XP_040789723.1">
    <property type="nucleotide sequence ID" value="XM_040932782.1"/>
</dbReference>
<keyword evidence="5" id="KW-0328">Glycosyltransferase</keyword>
<evidence type="ECO:0000256" key="10">
    <source>
        <dbReference type="ARBA" id="ARBA00022989"/>
    </source>
</evidence>